<dbReference type="Proteomes" id="UP000647235">
    <property type="component" value="Unassembled WGS sequence"/>
</dbReference>
<comment type="subcellular location">
    <subcellularLocation>
        <location evidence="1">Cell membrane</location>
        <topology evidence="1">Multi-pass membrane protein</topology>
    </subcellularLocation>
</comment>
<evidence type="ECO:0000256" key="6">
    <source>
        <dbReference type="ARBA" id="ARBA00023065"/>
    </source>
</evidence>
<gene>
    <name evidence="9" type="ORF">H8S07_04170</name>
</gene>
<feature type="transmembrane region" description="Helical" evidence="8">
    <location>
        <begin position="129"/>
        <end position="150"/>
    </location>
</feature>
<evidence type="ECO:0000313" key="10">
    <source>
        <dbReference type="Proteomes" id="UP000647235"/>
    </source>
</evidence>
<accession>A0ABR7EU17</accession>
<feature type="transmembrane region" description="Helical" evidence="8">
    <location>
        <begin position="233"/>
        <end position="254"/>
    </location>
</feature>
<keyword evidence="4 8" id="KW-0812">Transmembrane</keyword>
<reference evidence="9 10" key="1">
    <citation type="submission" date="2020-08" db="EMBL/GenBank/DDBJ databases">
        <title>Genome public.</title>
        <authorList>
            <person name="Liu C."/>
            <person name="Sun Q."/>
        </authorList>
    </citation>
    <scope>NUCLEOTIDE SEQUENCE [LARGE SCALE GENOMIC DNA]</scope>
    <source>
        <strain evidence="9 10">NSJ-36</strain>
    </source>
</reference>
<evidence type="ECO:0000256" key="8">
    <source>
        <dbReference type="SAM" id="Phobius"/>
    </source>
</evidence>
<protein>
    <submittedName>
        <fullName evidence="9">Trk family potassium uptake protein</fullName>
    </submittedName>
</protein>
<keyword evidence="10" id="KW-1185">Reference proteome</keyword>
<feature type="transmembrane region" description="Helical" evidence="8">
    <location>
        <begin position="404"/>
        <end position="425"/>
    </location>
</feature>
<keyword evidence="3" id="KW-1003">Cell membrane</keyword>
<feature type="transmembrane region" description="Helical" evidence="8">
    <location>
        <begin position="348"/>
        <end position="369"/>
    </location>
</feature>
<comment type="caution">
    <text evidence="9">The sequence shown here is derived from an EMBL/GenBank/DDBJ whole genome shotgun (WGS) entry which is preliminary data.</text>
</comment>
<keyword evidence="6" id="KW-0406">Ion transport</keyword>
<name>A0ABR7EU17_9FIRM</name>
<evidence type="ECO:0000256" key="5">
    <source>
        <dbReference type="ARBA" id="ARBA00022989"/>
    </source>
</evidence>
<feature type="transmembrane region" description="Helical" evidence="8">
    <location>
        <begin position="190"/>
        <end position="212"/>
    </location>
</feature>
<evidence type="ECO:0000256" key="4">
    <source>
        <dbReference type="ARBA" id="ARBA00022692"/>
    </source>
</evidence>
<dbReference type="PANTHER" id="PTHR32024">
    <property type="entry name" value="TRK SYSTEM POTASSIUM UPTAKE PROTEIN TRKG-RELATED"/>
    <property type="match status" value="1"/>
</dbReference>
<organism evidence="9 10">
    <name type="scientific">Dorea hominis</name>
    <dbReference type="NCBI Taxonomy" id="2763040"/>
    <lineage>
        <taxon>Bacteria</taxon>
        <taxon>Bacillati</taxon>
        <taxon>Bacillota</taxon>
        <taxon>Clostridia</taxon>
        <taxon>Lachnospirales</taxon>
        <taxon>Lachnospiraceae</taxon>
        <taxon>Dorea</taxon>
    </lineage>
</organism>
<keyword evidence="7 8" id="KW-0472">Membrane</keyword>
<evidence type="ECO:0000256" key="2">
    <source>
        <dbReference type="ARBA" id="ARBA00022448"/>
    </source>
</evidence>
<keyword evidence="2" id="KW-0813">Transport</keyword>
<evidence type="ECO:0000256" key="1">
    <source>
        <dbReference type="ARBA" id="ARBA00004651"/>
    </source>
</evidence>
<feature type="transmembrane region" description="Helical" evidence="8">
    <location>
        <begin position="308"/>
        <end position="327"/>
    </location>
</feature>
<dbReference type="PANTHER" id="PTHR32024:SF1">
    <property type="entry name" value="KTR SYSTEM POTASSIUM UPTAKE PROTEIN B"/>
    <property type="match status" value="1"/>
</dbReference>
<dbReference type="RefSeq" id="WP_186855484.1">
    <property type="nucleotide sequence ID" value="NZ_JACOOY010000004.1"/>
</dbReference>
<evidence type="ECO:0000256" key="3">
    <source>
        <dbReference type="ARBA" id="ARBA00022475"/>
    </source>
</evidence>
<dbReference type="InterPro" id="IPR003445">
    <property type="entry name" value="Cat_transpt"/>
</dbReference>
<keyword evidence="5 8" id="KW-1133">Transmembrane helix</keyword>
<evidence type="ECO:0000313" key="9">
    <source>
        <dbReference type="EMBL" id="MBC5664482.1"/>
    </source>
</evidence>
<sequence length="443" mass="48087">MMKNIGRHFTPFQLITMGFAAVILFGAFLLTLPISSVEGVFTPFHKALFTSTSAVCVTGLAVLDTGSYWSFFGQLVILILIQIGGLGVVTVTVSVTLLSGKKISLMQRTTMQDAIAAPRIGGIVRLTKFILKGTFLVELIGAVLLLPVFGKDFGVKGIWMSIFHSISAFCNAGFDILGTTKNTFPSLLQYAGNALVNVVIMLLIIIGGIGFLTWEDVCTNTYHFRRYRLQSKIVLVTTAVLILLPSLFFFFWNFKNLAMEERLLASFFQAVTPRTAGFNTVDIGKMAEPAQTLIIILMLIGGSPSSTAGGMKTTTIAVLLLNAFATFRSKDTVSAFHRRIDNHVIRDAATLLMLYVMLFFGGGIAISMYEGLPLAECLYETASAVGTVGLTLGITPHLHMASQLILIVLMYLGRVGGLTLIYAVFSSRNKSKAKFPVEQITVG</sequence>
<proteinExistence type="predicted"/>
<evidence type="ECO:0000256" key="7">
    <source>
        <dbReference type="ARBA" id="ARBA00023136"/>
    </source>
</evidence>
<dbReference type="EMBL" id="JACOOY010000004">
    <property type="protein sequence ID" value="MBC5664482.1"/>
    <property type="molecule type" value="Genomic_DNA"/>
</dbReference>
<feature type="transmembrane region" description="Helical" evidence="8">
    <location>
        <begin position="12"/>
        <end position="32"/>
    </location>
</feature>
<dbReference type="Pfam" id="PF02386">
    <property type="entry name" value="TrkH"/>
    <property type="match status" value="1"/>
</dbReference>
<feature type="transmembrane region" description="Helical" evidence="8">
    <location>
        <begin position="75"/>
        <end position="98"/>
    </location>
</feature>